<feature type="region of interest" description="Disordered" evidence="5">
    <location>
        <begin position="1439"/>
        <end position="1568"/>
    </location>
</feature>
<dbReference type="SMART" id="SM00066">
    <property type="entry name" value="GAL4"/>
    <property type="match status" value="1"/>
</dbReference>
<feature type="region of interest" description="Disordered" evidence="5">
    <location>
        <begin position="1580"/>
        <end position="1599"/>
    </location>
</feature>
<dbReference type="InterPro" id="IPR002110">
    <property type="entry name" value="Ankyrin_rpt"/>
</dbReference>
<dbReference type="Gene3D" id="4.10.240.10">
    <property type="entry name" value="Zn(2)-C6 fungal-type DNA-binding domain"/>
    <property type="match status" value="1"/>
</dbReference>
<dbReference type="PROSITE" id="PS50088">
    <property type="entry name" value="ANK_REPEAT"/>
    <property type="match status" value="2"/>
</dbReference>
<dbReference type="SMART" id="SM00248">
    <property type="entry name" value="ANK"/>
    <property type="match status" value="4"/>
</dbReference>
<feature type="compositionally biased region" description="Low complexity" evidence="5">
    <location>
        <begin position="1318"/>
        <end position="1331"/>
    </location>
</feature>
<dbReference type="InterPro" id="IPR036864">
    <property type="entry name" value="Zn2-C6_fun-type_DNA-bd_sf"/>
</dbReference>
<dbReference type="Pfam" id="PF12796">
    <property type="entry name" value="Ank_2"/>
    <property type="match status" value="2"/>
</dbReference>
<dbReference type="Gene3D" id="1.25.40.20">
    <property type="entry name" value="Ankyrin repeat-containing domain"/>
    <property type="match status" value="1"/>
</dbReference>
<dbReference type="Pfam" id="PF04082">
    <property type="entry name" value="Fungal_trans"/>
    <property type="match status" value="1"/>
</dbReference>
<protein>
    <recommendedName>
        <fullName evidence="6">Zn(2)-C6 fungal-type domain-containing protein</fullName>
    </recommendedName>
</protein>
<feature type="compositionally biased region" description="Polar residues" evidence="5">
    <location>
        <begin position="1302"/>
        <end position="1317"/>
    </location>
</feature>
<dbReference type="Proteomes" id="UP000815677">
    <property type="component" value="Unassembled WGS sequence"/>
</dbReference>
<name>A0ABQ0M341_MYCCL</name>
<feature type="region of interest" description="Disordered" evidence="5">
    <location>
        <begin position="1610"/>
        <end position="1632"/>
    </location>
</feature>
<feature type="compositionally biased region" description="Polar residues" evidence="5">
    <location>
        <begin position="1335"/>
        <end position="1348"/>
    </location>
</feature>
<gene>
    <name evidence="7" type="ORF">MCHLO_14292</name>
</gene>
<evidence type="ECO:0000256" key="4">
    <source>
        <dbReference type="PROSITE-ProRule" id="PRU00023"/>
    </source>
</evidence>
<dbReference type="SMART" id="SM00906">
    <property type="entry name" value="Fungal_trans"/>
    <property type="match status" value="1"/>
</dbReference>
<evidence type="ECO:0000256" key="5">
    <source>
        <dbReference type="SAM" id="MobiDB-lite"/>
    </source>
</evidence>
<feature type="domain" description="Zn(2)-C6 fungal-type" evidence="6">
    <location>
        <begin position="21"/>
        <end position="52"/>
    </location>
</feature>
<keyword evidence="2" id="KW-0479">Metal-binding</keyword>
<dbReference type="SUPFAM" id="SSF48403">
    <property type="entry name" value="Ankyrin repeat"/>
    <property type="match status" value="1"/>
</dbReference>
<organism evidence="7 8">
    <name type="scientific">Mycena chlorophos</name>
    <name type="common">Agaric fungus</name>
    <name type="synonym">Agaricus chlorophos</name>
    <dbReference type="NCBI Taxonomy" id="658473"/>
    <lineage>
        <taxon>Eukaryota</taxon>
        <taxon>Fungi</taxon>
        <taxon>Dikarya</taxon>
        <taxon>Basidiomycota</taxon>
        <taxon>Agaricomycotina</taxon>
        <taxon>Agaricomycetes</taxon>
        <taxon>Agaricomycetidae</taxon>
        <taxon>Agaricales</taxon>
        <taxon>Marasmiineae</taxon>
        <taxon>Mycenaceae</taxon>
        <taxon>Mycena</taxon>
    </lineage>
</organism>
<feature type="compositionally biased region" description="Polar residues" evidence="5">
    <location>
        <begin position="1112"/>
        <end position="1122"/>
    </location>
</feature>
<dbReference type="InterPro" id="IPR050613">
    <property type="entry name" value="Sec_Metabolite_Reg"/>
</dbReference>
<evidence type="ECO:0000256" key="2">
    <source>
        <dbReference type="ARBA" id="ARBA00022723"/>
    </source>
</evidence>
<dbReference type="EMBL" id="DF849506">
    <property type="protein sequence ID" value="GAT57786.1"/>
    <property type="molecule type" value="Genomic_DNA"/>
</dbReference>
<keyword evidence="4" id="KW-0040">ANK repeat</keyword>
<feature type="compositionally biased region" description="Polar residues" evidence="5">
    <location>
        <begin position="125"/>
        <end position="141"/>
    </location>
</feature>
<evidence type="ECO:0000256" key="3">
    <source>
        <dbReference type="ARBA" id="ARBA00023242"/>
    </source>
</evidence>
<keyword evidence="8" id="KW-1185">Reference proteome</keyword>
<feature type="region of interest" description="Disordered" evidence="5">
    <location>
        <begin position="103"/>
        <end position="148"/>
    </location>
</feature>
<dbReference type="PROSITE" id="PS00463">
    <property type="entry name" value="ZN2_CY6_FUNGAL_1"/>
    <property type="match status" value="1"/>
</dbReference>
<feature type="compositionally biased region" description="Pro residues" evidence="5">
    <location>
        <begin position="1066"/>
        <end position="1076"/>
    </location>
</feature>
<dbReference type="PANTHER" id="PTHR31001">
    <property type="entry name" value="UNCHARACTERIZED TRANSCRIPTIONAL REGULATORY PROTEIN"/>
    <property type="match status" value="1"/>
</dbReference>
<evidence type="ECO:0000313" key="7">
    <source>
        <dbReference type="EMBL" id="GAT57786.1"/>
    </source>
</evidence>
<feature type="repeat" description="ANK" evidence="4">
    <location>
        <begin position="803"/>
        <end position="835"/>
    </location>
</feature>
<feature type="region of interest" description="Disordered" evidence="5">
    <location>
        <begin position="1014"/>
        <end position="1187"/>
    </location>
</feature>
<feature type="compositionally biased region" description="Pro residues" evidence="5">
    <location>
        <begin position="1616"/>
        <end position="1625"/>
    </location>
</feature>
<feature type="region of interest" description="Disordered" evidence="5">
    <location>
        <begin position="867"/>
        <end position="1000"/>
    </location>
</feature>
<evidence type="ECO:0000259" key="6">
    <source>
        <dbReference type="PROSITE" id="PS50048"/>
    </source>
</evidence>
<feature type="compositionally biased region" description="Polar residues" evidence="5">
    <location>
        <begin position="103"/>
        <end position="113"/>
    </location>
</feature>
<accession>A0ABQ0M341</accession>
<feature type="repeat" description="ANK" evidence="4">
    <location>
        <begin position="752"/>
        <end position="784"/>
    </location>
</feature>
<dbReference type="SUPFAM" id="SSF57701">
    <property type="entry name" value="Zn2/Cys6 DNA-binding domain"/>
    <property type="match status" value="1"/>
</dbReference>
<comment type="subcellular location">
    <subcellularLocation>
        <location evidence="1">Nucleus</location>
    </subcellularLocation>
</comment>
<reference evidence="7" key="1">
    <citation type="submission" date="2014-09" db="EMBL/GenBank/DDBJ databases">
        <title>Genome sequence of the luminous mushroom Mycena chlorophos for searching fungal bioluminescence genes.</title>
        <authorList>
            <person name="Tanaka Y."/>
            <person name="Kasuga D."/>
            <person name="Oba Y."/>
            <person name="Hase S."/>
            <person name="Sato K."/>
            <person name="Oba Y."/>
            <person name="Sakakibara Y."/>
        </authorList>
    </citation>
    <scope>NUCLEOTIDE SEQUENCE</scope>
</reference>
<feature type="region of interest" description="Disordered" evidence="5">
    <location>
        <begin position="1275"/>
        <end position="1380"/>
    </location>
</feature>
<keyword evidence="3" id="KW-0539">Nucleus</keyword>
<dbReference type="PANTHER" id="PTHR31001:SF87">
    <property type="entry name" value="COL-21"/>
    <property type="match status" value="1"/>
</dbReference>
<dbReference type="PROSITE" id="PS50048">
    <property type="entry name" value="ZN2_CY6_FUNGAL_2"/>
    <property type="match status" value="1"/>
</dbReference>
<feature type="compositionally biased region" description="Polar residues" evidence="5">
    <location>
        <begin position="1584"/>
        <end position="1594"/>
    </location>
</feature>
<dbReference type="InterPro" id="IPR036770">
    <property type="entry name" value="Ankyrin_rpt-contain_sf"/>
</dbReference>
<dbReference type="InterPro" id="IPR007219">
    <property type="entry name" value="XnlR_reg_dom"/>
</dbReference>
<evidence type="ECO:0000256" key="1">
    <source>
        <dbReference type="ARBA" id="ARBA00004123"/>
    </source>
</evidence>
<feature type="compositionally biased region" description="Basic residues" evidence="5">
    <location>
        <begin position="1485"/>
        <end position="1497"/>
    </location>
</feature>
<feature type="compositionally biased region" description="Polar residues" evidence="5">
    <location>
        <begin position="1470"/>
        <end position="1482"/>
    </location>
</feature>
<dbReference type="PROSITE" id="PS50297">
    <property type="entry name" value="ANK_REP_REGION"/>
    <property type="match status" value="2"/>
</dbReference>
<sequence length="1644" mass="177462">MSLSEEPVKKEKKTRRRLRLSCVECTKRRQRCDRAYPCGLCVSRGVSHLCRWENVPVARPAPARPPVMPTSAAQDHTIQQLTAQIVSLEQALLAERTLRNSTLMGSSPHSSNGGLPVPVDFSPRGSVTSLRSTSNGTSPYSSPEPYPQDEEEVLLLPPLPDEVWHVAAGITQQTLAHYGEFVGEGSVMSALYAMSSKTMPRLPHCESANLSVLFASIAPDDSPNPSLDRLVQYLPPSATIDALCRLFFQDLNWRFGIPAAWFHTACAAMNALRHSGSHRPYINPNWLCLLFAALALVSGSTGNESAERLFSCAMEARKIAEDLYLAQPDGQPWATQGSVLSTLATPLLCDYLAERGNLSAAWKLVGQAVVSAEALGLHRDPDWPSWPNMTDDEKLLRRRAWWGLFNCERLLSLLLGRPSIVRVQSDVMRPPLLNSDGISDSFNAFQAHLIQLFELTGDVSDKCFGPTAPTSSIAHGLDRRLEKWNSQLPAELRSDIPPGVFSDVDRLALARQRHWLTTCYLLCRAKLHVAFHSNDADFVGSWERPLSRNHSRRLTVKISSDLIRLQCDILARRRQQTRNDCSFIGCFSLLEGAITLASLQDSDPLVEQAMLLLSQLANEDPTKGTIARLGSEALEALMHARVQGGFDQFSEEYAWYSGNTGFAPTSATKDPTRFNMDLEQLLILASDHVVRSLAPVPSMPVPWTGAKAEAEARYNVTTDFPSLGLHAACASNNLGGVEFALARGQPVNSALDGVLPIHVAASSGSEKVVKLLLEHGADVNALRLPRRYSNDKNRDASVIIGASNSTPLHFAAANGHIAVVHLLLQHGAHADRPDKHGVTPEMVARQNGHDDCAQELRSWARNRDKDLLEREALPEPEEPTSSRRRLHKRSGDNALKGSSTEALRQPVPSTSNSPPTPPASPMRPFGEYTFYPTSTNPSPIDPNTRRPSLPQISYPTPPPVNRKASLASRANPRRPRSAGNGAEQDPAPLAKGGSTGRKLGSKYSLLGMFKKDQIGEDGATAGGSSSSVTPSADSSPGQSSTHLPDPPSPFARRPSNLSPSLKTQPLPVPPKSPSRPPMAVDLHNAFALHQQRERGGSGTGTPFEPTAFMNGESGSPGSQGSHSRLHMLRPGHVRDRSGSRSSSNKADDELGRPGILRAHNRSISGPAPPAVRALRFDPNADASGRRTDGIAIAGLRSSTSAGSLSRLRNAIGDEEREAPDSAPAAVSDFDLDALEKNFLEDDDEDEYAYGRPLPNSRLAIISARQQVSVPLQSAGLPFSIREPPPLASPGHMTVDARGRGASVSSTSTTDSQANPQLSSGGTTSGSASVAVLTPLQPTESLPAQNSPAAAQAHLETDDGDAATLEPPTATPSRLTERRTPTPLDIDLSLISSHAQAEALVKKELKDILDMPALSPADTKTPGWTPLSARLAAYGESLELERKLRPETKSTSPIEEEPAKTATSRPEETPPRNSIGRQNSLEVRSSPRRRRKEPRRPHTSSGTDTPSTESAPTHHPAQSTSSLSLAADARPVPISAKTAATATEVVQANNRVRRARTPDPEAGLSRVNSLDIESIDTELGPALTRVSTAPMPTQQSKRDLARHIASANKLTRMGFQPVPPPKPDPGQPKRFGGLKSLMQTFKGKS</sequence>
<proteinExistence type="predicted"/>
<evidence type="ECO:0000313" key="8">
    <source>
        <dbReference type="Proteomes" id="UP000815677"/>
    </source>
</evidence>
<dbReference type="CDD" id="cd12148">
    <property type="entry name" value="fungal_TF_MHR"/>
    <property type="match status" value="1"/>
</dbReference>
<dbReference type="InterPro" id="IPR001138">
    <property type="entry name" value="Zn2Cys6_DnaBD"/>
</dbReference>
<feature type="compositionally biased region" description="Polar residues" evidence="5">
    <location>
        <begin position="1498"/>
        <end position="1523"/>
    </location>
</feature>
<feature type="compositionally biased region" description="Low complexity" evidence="5">
    <location>
        <begin position="1017"/>
        <end position="1037"/>
    </location>
</feature>